<evidence type="ECO:0000313" key="1">
    <source>
        <dbReference type="EMBL" id="KAJ3991468.1"/>
    </source>
</evidence>
<name>A0ABQ8PYD0_9AGAR</name>
<proteinExistence type="predicted"/>
<accession>A0ABQ8PYD0</accession>
<keyword evidence="2" id="KW-1185">Reference proteome</keyword>
<protein>
    <submittedName>
        <fullName evidence="1">Uncharacterized protein</fullName>
    </submittedName>
</protein>
<evidence type="ECO:0000313" key="2">
    <source>
        <dbReference type="Proteomes" id="UP001163828"/>
    </source>
</evidence>
<sequence length="230" mass="25870">MVATKVALLNQRGKRGNHLQIKTSEHIWERAITYVSYTSVGNYPTTVDCNKLVDRSASDSAYQQAAALLHAEESIMMICQPTILTSATSAQDEGRDQVTRYRNQAAANIADDRTYESAKNRRVDANGMIDHTFYPTFLRPCPAMHRNPQERDKAGYSDFILSKYPDRSGQVAVLEFKPFWNYASKLLLEHYYMKAETGSIVLPNTDEFQWKLPTGAKGAAAHELLKQASS</sequence>
<dbReference type="Proteomes" id="UP001163828">
    <property type="component" value="Unassembled WGS sequence"/>
</dbReference>
<reference evidence="1" key="1">
    <citation type="submission" date="2022-08" db="EMBL/GenBank/DDBJ databases">
        <authorList>
            <consortium name="DOE Joint Genome Institute"/>
            <person name="Min B."/>
            <person name="Riley R."/>
            <person name="Sierra-Patev S."/>
            <person name="Naranjo-Ortiz M."/>
            <person name="Looney B."/>
            <person name="Konkel Z."/>
            <person name="Slot J.C."/>
            <person name="Sakamoto Y."/>
            <person name="Steenwyk J.L."/>
            <person name="Rokas A."/>
            <person name="Carro J."/>
            <person name="Camarero S."/>
            <person name="Ferreira P."/>
            <person name="Molpeceres G."/>
            <person name="Ruiz-Duenas F.J."/>
            <person name="Serrano A."/>
            <person name="Henrissat B."/>
            <person name="Drula E."/>
            <person name="Hughes K.W."/>
            <person name="Mata J.L."/>
            <person name="Ishikawa N.K."/>
            <person name="Vargas-Isla R."/>
            <person name="Ushijima S."/>
            <person name="Smith C.A."/>
            <person name="Ahrendt S."/>
            <person name="Andreopoulos W."/>
            <person name="He G."/>
            <person name="Labutti K."/>
            <person name="Lipzen A."/>
            <person name="Ng V."/>
            <person name="Sandor L."/>
            <person name="Barry K."/>
            <person name="Martinez A.T."/>
            <person name="Xiao Y."/>
            <person name="Gibbons J.G."/>
            <person name="Terashima K."/>
            <person name="Hibbett D.S."/>
            <person name="Grigoriev I.V."/>
        </authorList>
    </citation>
    <scope>NUCLEOTIDE SEQUENCE</scope>
    <source>
        <strain evidence="1">TFB10827</strain>
    </source>
</reference>
<dbReference type="EMBL" id="MU791028">
    <property type="protein sequence ID" value="KAJ3991468.1"/>
    <property type="molecule type" value="Genomic_DNA"/>
</dbReference>
<organism evidence="1 2">
    <name type="scientific">Lentinula boryana</name>
    <dbReference type="NCBI Taxonomy" id="40481"/>
    <lineage>
        <taxon>Eukaryota</taxon>
        <taxon>Fungi</taxon>
        <taxon>Dikarya</taxon>
        <taxon>Basidiomycota</taxon>
        <taxon>Agaricomycotina</taxon>
        <taxon>Agaricomycetes</taxon>
        <taxon>Agaricomycetidae</taxon>
        <taxon>Agaricales</taxon>
        <taxon>Marasmiineae</taxon>
        <taxon>Omphalotaceae</taxon>
        <taxon>Lentinula</taxon>
    </lineage>
</organism>
<comment type="caution">
    <text evidence="1">The sequence shown here is derived from an EMBL/GenBank/DDBJ whole genome shotgun (WGS) entry which is preliminary data.</text>
</comment>
<gene>
    <name evidence="1" type="ORF">F5050DRAFT_1716067</name>
</gene>